<protein>
    <submittedName>
        <fullName evidence="10">Acyl-ACP--UDP-N-acetylglucosamine O-acyltransferase</fullName>
        <ecNumber evidence="10">2.3.1.129</ecNumber>
    </submittedName>
</protein>
<dbReference type="EMBL" id="CP155447">
    <property type="protein sequence ID" value="XBH07973.1"/>
    <property type="molecule type" value="Genomic_DNA"/>
</dbReference>
<dbReference type="GO" id="GO:0009245">
    <property type="term" value="P:lipid A biosynthetic process"/>
    <property type="evidence" value="ECO:0007669"/>
    <property type="project" value="UniProtKB-KW"/>
</dbReference>
<sequence length="273" mass="29652">MTTIIAPRACIDPRAELADDVEVGPFCVIGPEVRIGRGTRLAANVCITGRVSIGEFNRIGPYVSIGDIPQDISYRGTPTRVEIGDCNLLGPGVTIHRASEKEDGITRIGSRNTLLASAHVAHDCKLGDDITIGEWTMLGGHVHVEDHAGFDIGVAIIHNVTIGAYSFVGMKSKATQDVPRYMRADGIPSKVRRVNVSALRRKGLSKDAITALEEAYRLIYLGKMRLPQAADLLRSHGQLTPEVQRLIEGIETQRQGKNGRARENTLGKAEMPE</sequence>
<name>A0AAU7CR75_9BACT</name>
<dbReference type="InterPro" id="IPR037157">
    <property type="entry name" value="Acetyltransf_C_sf"/>
</dbReference>
<dbReference type="Gene3D" id="2.160.10.10">
    <property type="entry name" value="Hexapeptide repeat proteins"/>
    <property type="match status" value="1"/>
</dbReference>
<dbReference type="GO" id="GO:0008780">
    <property type="term" value="F:acyl-[acyl-carrier-protein]-UDP-N-acetylglucosamine O-acyltransferase activity"/>
    <property type="evidence" value="ECO:0007669"/>
    <property type="project" value="UniProtKB-EC"/>
</dbReference>
<dbReference type="EC" id="2.3.1.129" evidence="10"/>
<feature type="domain" description="UDP N-acetylglucosamine O-acyltransferase C-terminal" evidence="9">
    <location>
        <begin position="177"/>
        <end position="256"/>
    </location>
</feature>
<evidence type="ECO:0000256" key="7">
    <source>
        <dbReference type="ARBA" id="ARBA00023315"/>
    </source>
</evidence>
<dbReference type="NCBIfam" id="NF003657">
    <property type="entry name" value="PRK05289.1"/>
    <property type="match status" value="1"/>
</dbReference>
<proteinExistence type="predicted"/>
<dbReference type="GO" id="GO:0016020">
    <property type="term" value="C:membrane"/>
    <property type="evidence" value="ECO:0007669"/>
    <property type="project" value="GOC"/>
</dbReference>
<accession>A0AAU7CR75</accession>
<dbReference type="NCBIfam" id="TIGR01852">
    <property type="entry name" value="lipid_A_lpxA"/>
    <property type="match status" value="1"/>
</dbReference>
<dbReference type="InterPro" id="IPR011004">
    <property type="entry name" value="Trimer_LpxA-like_sf"/>
</dbReference>
<dbReference type="RefSeq" id="WP_406700810.1">
    <property type="nucleotide sequence ID" value="NZ_CP155447.1"/>
</dbReference>
<evidence type="ECO:0000256" key="1">
    <source>
        <dbReference type="ARBA" id="ARBA00022490"/>
    </source>
</evidence>
<dbReference type="PANTHER" id="PTHR43480">
    <property type="entry name" value="ACYL-[ACYL-CARRIER-PROTEIN]--UDP-N-ACETYLGLUCOSAMINE O-ACYLTRANSFERASE"/>
    <property type="match status" value="1"/>
</dbReference>
<evidence type="ECO:0000259" key="9">
    <source>
        <dbReference type="Pfam" id="PF13720"/>
    </source>
</evidence>
<evidence type="ECO:0000256" key="2">
    <source>
        <dbReference type="ARBA" id="ARBA00022516"/>
    </source>
</evidence>
<keyword evidence="6" id="KW-0443">Lipid metabolism</keyword>
<evidence type="ECO:0000256" key="4">
    <source>
        <dbReference type="ARBA" id="ARBA00022679"/>
    </source>
</evidence>
<dbReference type="PROSITE" id="PS00101">
    <property type="entry name" value="HEXAPEP_TRANSFERASES"/>
    <property type="match status" value="1"/>
</dbReference>
<evidence type="ECO:0000256" key="8">
    <source>
        <dbReference type="SAM" id="MobiDB-lite"/>
    </source>
</evidence>
<evidence type="ECO:0000313" key="10">
    <source>
        <dbReference type="EMBL" id="XBH07973.1"/>
    </source>
</evidence>
<keyword evidence="5" id="KW-0677">Repeat</keyword>
<dbReference type="AlphaFoldDB" id="A0AAU7CR75"/>
<keyword evidence="3" id="KW-0441">Lipid A biosynthesis</keyword>
<evidence type="ECO:0000256" key="3">
    <source>
        <dbReference type="ARBA" id="ARBA00022556"/>
    </source>
</evidence>
<dbReference type="Pfam" id="PF00132">
    <property type="entry name" value="Hexapep"/>
    <property type="match status" value="1"/>
</dbReference>
<reference evidence="10" key="1">
    <citation type="submission" date="2024-05" db="EMBL/GenBank/DDBJ databases">
        <title>Planctomycetes of the genus Singulisphaera possess chitinolytic capabilities.</title>
        <authorList>
            <person name="Ivanova A."/>
        </authorList>
    </citation>
    <scope>NUCLEOTIDE SEQUENCE</scope>
    <source>
        <strain evidence="10">Ch08T</strain>
    </source>
</reference>
<dbReference type="InterPro" id="IPR018357">
    <property type="entry name" value="Hexapep_transf_CS"/>
</dbReference>
<dbReference type="InterPro" id="IPR001451">
    <property type="entry name" value="Hexapep"/>
</dbReference>
<keyword evidence="2" id="KW-0444">Lipid biosynthesis</keyword>
<evidence type="ECO:0000256" key="6">
    <source>
        <dbReference type="ARBA" id="ARBA00023098"/>
    </source>
</evidence>
<evidence type="ECO:0000256" key="5">
    <source>
        <dbReference type="ARBA" id="ARBA00022737"/>
    </source>
</evidence>
<keyword evidence="7 10" id="KW-0012">Acyltransferase</keyword>
<feature type="region of interest" description="Disordered" evidence="8">
    <location>
        <begin position="254"/>
        <end position="273"/>
    </location>
</feature>
<keyword evidence="1" id="KW-0963">Cytoplasm</keyword>
<dbReference type="InterPro" id="IPR010137">
    <property type="entry name" value="Lipid_A_LpxA"/>
</dbReference>
<dbReference type="Pfam" id="PF13720">
    <property type="entry name" value="Acetyltransf_11"/>
    <property type="match status" value="1"/>
</dbReference>
<keyword evidence="4 10" id="KW-0808">Transferase</keyword>
<dbReference type="InterPro" id="IPR029098">
    <property type="entry name" value="Acetyltransf_C"/>
</dbReference>
<feature type="compositionally biased region" description="Basic and acidic residues" evidence="8">
    <location>
        <begin position="260"/>
        <end position="273"/>
    </location>
</feature>
<dbReference type="Gene3D" id="1.20.1180.10">
    <property type="entry name" value="Udp N-acetylglucosamine O-acyltransferase, C-terminal domain"/>
    <property type="match status" value="1"/>
</dbReference>
<gene>
    <name evidence="10" type="primary">lpxA</name>
    <name evidence="10" type="ORF">V5E97_18645</name>
</gene>
<dbReference type="SUPFAM" id="SSF51161">
    <property type="entry name" value="Trimeric LpxA-like enzymes"/>
    <property type="match status" value="1"/>
</dbReference>
<dbReference type="PIRSF" id="PIRSF000456">
    <property type="entry name" value="UDP-GlcNAc_acltr"/>
    <property type="match status" value="1"/>
</dbReference>
<organism evidence="10">
    <name type="scientific">Singulisphaera sp. Ch08</name>
    <dbReference type="NCBI Taxonomy" id="3120278"/>
    <lineage>
        <taxon>Bacteria</taxon>
        <taxon>Pseudomonadati</taxon>
        <taxon>Planctomycetota</taxon>
        <taxon>Planctomycetia</taxon>
        <taxon>Isosphaerales</taxon>
        <taxon>Isosphaeraceae</taxon>
        <taxon>Singulisphaera</taxon>
    </lineage>
</organism>
<dbReference type="PANTHER" id="PTHR43480:SF1">
    <property type="entry name" value="ACYL-[ACYL-CARRIER-PROTEIN]--UDP-N-ACETYLGLUCOSAMINE O-ACYLTRANSFERASE, MITOCHONDRIAL-RELATED"/>
    <property type="match status" value="1"/>
</dbReference>